<dbReference type="InterPro" id="IPR047610">
    <property type="entry name" value="ImuA_translesion"/>
</dbReference>
<proteinExistence type="predicted"/>
<keyword evidence="2" id="KW-1185">Reference proteome</keyword>
<protein>
    <submittedName>
        <fullName evidence="1">Translesion DNA synthesis-associated protein ImuA</fullName>
    </submittedName>
</protein>
<comment type="caution">
    <text evidence="1">The sequence shown here is derived from an EMBL/GenBank/DDBJ whole genome shotgun (WGS) entry which is preliminary data.</text>
</comment>
<dbReference type="Proteomes" id="UP001595530">
    <property type="component" value="Unassembled WGS sequence"/>
</dbReference>
<dbReference type="InterPro" id="IPR017166">
    <property type="entry name" value="UCP037290"/>
</dbReference>
<name>A0ABV7FA36_9BURK</name>
<dbReference type="InterPro" id="IPR027417">
    <property type="entry name" value="P-loop_NTPase"/>
</dbReference>
<evidence type="ECO:0000313" key="2">
    <source>
        <dbReference type="Proteomes" id="UP001595530"/>
    </source>
</evidence>
<dbReference type="NCBIfam" id="NF033429">
    <property type="entry name" value="ImuA_translesion"/>
    <property type="match status" value="1"/>
</dbReference>
<dbReference type="RefSeq" id="WP_390323886.1">
    <property type="nucleotide sequence ID" value="NZ_JBHRTP010000089.1"/>
</dbReference>
<accession>A0ABV7FA36</accession>
<dbReference type="EMBL" id="JBHRTP010000089">
    <property type="protein sequence ID" value="MFC3110770.1"/>
    <property type="molecule type" value="Genomic_DNA"/>
</dbReference>
<reference evidence="2" key="1">
    <citation type="journal article" date="2019" name="Int. J. Syst. Evol. Microbiol.">
        <title>The Global Catalogue of Microorganisms (GCM) 10K type strain sequencing project: providing services to taxonomists for standard genome sequencing and annotation.</title>
        <authorList>
            <consortium name="The Broad Institute Genomics Platform"/>
            <consortium name="The Broad Institute Genome Sequencing Center for Infectious Disease"/>
            <person name="Wu L."/>
            <person name="Ma J."/>
        </authorList>
    </citation>
    <scope>NUCLEOTIDE SEQUENCE [LARGE SCALE GENOMIC DNA]</scope>
    <source>
        <strain evidence="2">KCTC 42986</strain>
    </source>
</reference>
<gene>
    <name evidence="1" type="primary">imuA</name>
    <name evidence="1" type="ORF">ACFOFO_22925</name>
</gene>
<organism evidence="1 2">
    <name type="scientific">Undibacterium arcticum</name>
    <dbReference type="NCBI Taxonomy" id="1762892"/>
    <lineage>
        <taxon>Bacteria</taxon>
        <taxon>Pseudomonadati</taxon>
        <taxon>Pseudomonadota</taxon>
        <taxon>Betaproteobacteria</taxon>
        <taxon>Burkholderiales</taxon>
        <taxon>Oxalobacteraceae</taxon>
        <taxon>Undibacterium</taxon>
    </lineage>
</organism>
<dbReference type="PIRSF" id="PIRSF037290">
    <property type="entry name" value="UCP037290"/>
    <property type="match status" value="1"/>
</dbReference>
<evidence type="ECO:0000313" key="1">
    <source>
        <dbReference type="EMBL" id="MFC3110770.1"/>
    </source>
</evidence>
<dbReference type="SUPFAM" id="SSF52540">
    <property type="entry name" value="P-loop containing nucleoside triphosphate hydrolases"/>
    <property type="match status" value="1"/>
</dbReference>
<sequence>MAQFPHALWRANQMGSYQGAVMASGYSELDQELPNRGWPRSALIELLVQQSGIGEIQLLRPALARLARTRRIALVQPPHSPQIAAWSGWGLAVEQLLWIRTQRSADALWSAEQILRNGSCGALLLWQSHVRSESLRRLHLAAQGSDTLFWMIRPLAGAQDSSPAPLRLGLRPARAGITIDIVKRRGPQCDQSFYVRLDEMPASFSTSALPGLPGLLRDATLDRRVSAVITARNLSAALV</sequence>
<dbReference type="Gene3D" id="3.40.50.300">
    <property type="entry name" value="P-loop containing nucleotide triphosphate hydrolases"/>
    <property type="match status" value="1"/>
</dbReference>